<name>A0ACC1Q263_9APHY</name>
<comment type="caution">
    <text evidence="1">The sequence shown here is derived from an EMBL/GenBank/DDBJ whole genome shotgun (WGS) entry which is preliminary data.</text>
</comment>
<dbReference type="EMBL" id="JANSHE010000639">
    <property type="protein sequence ID" value="KAJ3008481.1"/>
    <property type="molecule type" value="Genomic_DNA"/>
</dbReference>
<protein>
    <submittedName>
        <fullName evidence="1">Uncharacterized protein</fullName>
    </submittedName>
</protein>
<accession>A0ACC1Q263</accession>
<reference evidence="1" key="1">
    <citation type="submission" date="2022-08" db="EMBL/GenBank/DDBJ databases">
        <title>Genome Sequence of Pycnoporus sanguineus.</title>
        <authorList>
            <person name="Buettner E."/>
        </authorList>
    </citation>
    <scope>NUCLEOTIDE SEQUENCE</scope>
    <source>
        <strain evidence="1">CG-C14</strain>
    </source>
</reference>
<keyword evidence="2" id="KW-1185">Reference proteome</keyword>
<dbReference type="Proteomes" id="UP001144978">
    <property type="component" value="Unassembled WGS sequence"/>
</dbReference>
<evidence type="ECO:0000313" key="2">
    <source>
        <dbReference type="Proteomes" id="UP001144978"/>
    </source>
</evidence>
<sequence>MPTCSSKLRPQSPTHTFLDNAPQDAEHKGPEGLMGASESSLSAQSVVAIPQATTHAPEIGSTLEALTATSFRTPRWMLVACSSTLTMPPPTLALGHRVISTSTQPPRVLQNERRMSARSLIVLQDWRRRTARFSSHEPRPLDKSQPETLQTHPQPVRSVLHKKSTAMFWTTPHKT</sequence>
<proteinExistence type="predicted"/>
<gene>
    <name evidence="1" type="ORF">NUW54_g3139</name>
</gene>
<evidence type="ECO:0000313" key="1">
    <source>
        <dbReference type="EMBL" id="KAJ3008481.1"/>
    </source>
</evidence>
<organism evidence="1 2">
    <name type="scientific">Trametes sanguinea</name>
    <dbReference type="NCBI Taxonomy" id="158606"/>
    <lineage>
        <taxon>Eukaryota</taxon>
        <taxon>Fungi</taxon>
        <taxon>Dikarya</taxon>
        <taxon>Basidiomycota</taxon>
        <taxon>Agaricomycotina</taxon>
        <taxon>Agaricomycetes</taxon>
        <taxon>Polyporales</taxon>
        <taxon>Polyporaceae</taxon>
        <taxon>Trametes</taxon>
    </lineage>
</organism>